<evidence type="ECO:0000313" key="6">
    <source>
        <dbReference type="Proteomes" id="UP000293902"/>
    </source>
</evidence>
<reference evidence="4 5" key="1">
    <citation type="submission" date="2018-06" db="EMBL/GenBank/DDBJ databases">
        <title>Complete Genome Sequence of Desulfobacter hydrogenophilus (DSM3380).</title>
        <authorList>
            <person name="Marietou A."/>
            <person name="Schreiber L."/>
            <person name="Marshall I."/>
            <person name="Jorgensen B."/>
        </authorList>
    </citation>
    <scope>NUCLEOTIDE SEQUENCE [LARGE SCALE GENOMIC DNA]</scope>
    <source>
        <strain evidence="4 5">DSM 3380</strain>
    </source>
</reference>
<accession>A0A328FG68</accession>
<gene>
    <name evidence="4" type="ORF">DO021_02210</name>
    <name evidence="3" type="ORF">EYB58_14335</name>
</gene>
<dbReference type="SUPFAM" id="SSF103039">
    <property type="entry name" value="CheC-like"/>
    <property type="match status" value="1"/>
</dbReference>
<evidence type="ECO:0000256" key="1">
    <source>
        <dbReference type="ARBA" id="ARBA00022500"/>
    </source>
</evidence>
<feature type="domain" description="Chemotaxis phosphatase CheX-like" evidence="2">
    <location>
        <begin position="27"/>
        <end position="107"/>
    </location>
</feature>
<reference evidence="3 6" key="2">
    <citation type="submission" date="2019-02" db="EMBL/GenBank/DDBJ databases">
        <title>Complete genome sequence of Desulfobacter hydrogenophilus AcRS1.</title>
        <authorList>
            <person name="Marietou A."/>
            <person name="Lund M.B."/>
            <person name="Marshall I.P.G."/>
            <person name="Schreiber L."/>
            <person name="Jorgensen B."/>
        </authorList>
    </citation>
    <scope>NUCLEOTIDE SEQUENCE [LARGE SCALE GENOMIC DNA]</scope>
    <source>
        <strain evidence="3 6">AcRS1</strain>
    </source>
</reference>
<dbReference type="Gene3D" id="3.40.1550.10">
    <property type="entry name" value="CheC-like"/>
    <property type="match status" value="1"/>
</dbReference>
<proteinExistence type="predicted"/>
<dbReference type="EMBL" id="QLNI01000003">
    <property type="protein sequence ID" value="RAM03588.1"/>
    <property type="molecule type" value="Genomic_DNA"/>
</dbReference>
<dbReference type="AlphaFoldDB" id="A0A328FG68"/>
<evidence type="ECO:0000313" key="3">
    <source>
        <dbReference type="EMBL" id="QBH15612.1"/>
    </source>
</evidence>
<keyword evidence="6" id="KW-1185">Reference proteome</keyword>
<dbReference type="OrthoDB" id="5514490at2"/>
<evidence type="ECO:0000259" key="2">
    <source>
        <dbReference type="Pfam" id="PF13690"/>
    </source>
</evidence>
<sequence length="132" mass="14438">MFFMPVEIGPEMILNDSGIDLNNALACRLNFTGDIGGNIDVISPEPLVAELTSNFLGETKAELTWEQQFGTLSEMLNMVCGNALKKVKCRRPYKLGIPEKITSTDLNGTAECTLIETMDSKMAILLSIHVGQ</sequence>
<keyword evidence="1" id="KW-0145">Chemotaxis</keyword>
<dbReference type="EMBL" id="CP036313">
    <property type="protein sequence ID" value="QBH15612.1"/>
    <property type="molecule type" value="Genomic_DNA"/>
</dbReference>
<dbReference type="InterPro" id="IPR028051">
    <property type="entry name" value="CheX-like_dom"/>
</dbReference>
<dbReference type="Pfam" id="PF13690">
    <property type="entry name" value="CheX"/>
    <property type="match status" value="1"/>
</dbReference>
<evidence type="ECO:0000313" key="5">
    <source>
        <dbReference type="Proteomes" id="UP000248798"/>
    </source>
</evidence>
<name>A0A328FG68_9BACT</name>
<dbReference type="Proteomes" id="UP000248798">
    <property type="component" value="Unassembled WGS sequence"/>
</dbReference>
<evidence type="ECO:0000313" key="4">
    <source>
        <dbReference type="EMBL" id="RAM03588.1"/>
    </source>
</evidence>
<dbReference type="InterPro" id="IPR028976">
    <property type="entry name" value="CheC-like_sf"/>
</dbReference>
<dbReference type="GO" id="GO:0006935">
    <property type="term" value="P:chemotaxis"/>
    <property type="evidence" value="ECO:0007669"/>
    <property type="project" value="UniProtKB-KW"/>
</dbReference>
<organism evidence="4 5">
    <name type="scientific">Desulfobacter hydrogenophilus</name>
    <dbReference type="NCBI Taxonomy" id="2291"/>
    <lineage>
        <taxon>Bacteria</taxon>
        <taxon>Pseudomonadati</taxon>
        <taxon>Thermodesulfobacteriota</taxon>
        <taxon>Desulfobacteria</taxon>
        <taxon>Desulfobacterales</taxon>
        <taxon>Desulfobacteraceae</taxon>
        <taxon>Desulfobacter</taxon>
    </lineage>
</organism>
<protein>
    <submittedName>
        <fullName evidence="4">Chemotaxis protein CheX</fullName>
    </submittedName>
</protein>
<dbReference type="Proteomes" id="UP000293902">
    <property type="component" value="Chromosome"/>
</dbReference>